<dbReference type="SMART" id="SM00388">
    <property type="entry name" value="HisKA"/>
    <property type="match status" value="1"/>
</dbReference>
<dbReference type="EC" id="2.7.13.3" evidence="2"/>
<dbReference type="InterPro" id="IPR036097">
    <property type="entry name" value="HisK_dim/P_sf"/>
</dbReference>
<evidence type="ECO:0000256" key="3">
    <source>
        <dbReference type="ARBA" id="ARBA00022553"/>
    </source>
</evidence>
<evidence type="ECO:0000256" key="2">
    <source>
        <dbReference type="ARBA" id="ARBA00012438"/>
    </source>
</evidence>
<keyword evidence="7" id="KW-0547">Nucleotide-binding</keyword>
<dbReference type="InterPro" id="IPR013783">
    <property type="entry name" value="Ig-like_fold"/>
</dbReference>
<dbReference type="Gene3D" id="2.130.10.10">
    <property type="entry name" value="YVTN repeat-like/Quinoprotein amine dehydrogenase"/>
    <property type="match status" value="5"/>
</dbReference>
<dbReference type="PROSITE" id="PS50109">
    <property type="entry name" value="HIS_KIN"/>
    <property type="match status" value="1"/>
</dbReference>
<protein>
    <recommendedName>
        <fullName evidence="2">histidine kinase</fullName>
        <ecNumber evidence="2">2.7.13.3</ecNumber>
    </recommendedName>
</protein>
<keyword evidence="5" id="KW-1133">Transmembrane helix</keyword>
<dbReference type="CDD" id="cd00082">
    <property type="entry name" value="HisKA"/>
    <property type="match status" value="1"/>
</dbReference>
<dbReference type="Gene3D" id="1.10.287.130">
    <property type="match status" value="1"/>
</dbReference>
<dbReference type="Gene3D" id="2.60.40.10">
    <property type="entry name" value="Immunoglobulins"/>
    <property type="match status" value="1"/>
</dbReference>
<dbReference type="PANTHER" id="PTHR43547:SF2">
    <property type="entry name" value="HYBRID SIGNAL TRANSDUCTION HISTIDINE KINASE C"/>
    <property type="match status" value="1"/>
</dbReference>
<evidence type="ECO:0000256" key="1">
    <source>
        <dbReference type="ARBA" id="ARBA00000085"/>
    </source>
</evidence>
<dbReference type="Pfam" id="PF02518">
    <property type="entry name" value="HATPase_c"/>
    <property type="match status" value="1"/>
</dbReference>
<dbReference type="InterPro" id="IPR036890">
    <property type="entry name" value="HATPase_C_sf"/>
</dbReference>
<sequence>MKLTTRFQWFQSEAIRNHNIKYSTLFFCIFKSCIKTYDKILIRRYLRYSLISFLLISLTFSCSEDTNNHLTEPSIELSPPRKIKAKLDTIILLKNQIPPEFLGTWDVNKLKIKEAPKASYYSYMENFNTEHGLALGSLLCSFRDKDGLLWFGTSGNGVNRYDGQNFITYNSSNGLIHNLVRDIMQDSFGNIWFSTYGGLSKFNGRVFINYTTKNGLINNDVTKMIEVAPGYYWIASEGGINHFDGKNFKSFKIEVDNKNLAVLDFIIDHDKNLMVATPMGVYLLRVDEEFNIVETLPYFKKSPIMKEVILDIHQDKEGNVWLGSSNGVYFINHKSKVSDDLKVKHYSTKNGLVSNEINTITEDSNHNIWICTEQGLSRLSYHSIKETVPQFFNITTKEGLIHNNVKSIVEDNSGSLWISTLGGGISKYNGESVQSLTTKQGLNSDLILAIGADKLERLWLGDSEGGLSQMVDGHILDVTKNIKSKLGYIADVARDKNNDLWFATDHGIIKYNRNKLTRLTENHGILPNFIISHFGDGNGNQWFGSYEAGLNRIKEDSLFLYTTESGLVHNTVWSLIQDAENEIWMATRGGLSNYDGEFFTNFTQKQGLVEDKLSCVFEDSRGNLIIGSWGSGVSFVRKKNRKKLKEIDQVNYTSYFERFTTSEGLSNDVVYGVLEDSKGNIFIGSSLGITVLKGGISPSGPEISRLGIENFNQKTGYAIKDISNNHAMYMDQNDVLWAGTGEKLIRFDYSKVIRNTKPASVFIHNLRINNEKISWHLLDSYHQSITADIDSLSSVPSYKLDEIMVYGKKLNQSQRDSVIKKFKRITFDSVQNFYSLPYNLSLPYNKNKLSFDFVGVETNRPQLMQYQYKLEGYDNAWSPLTNQTSVTYGNVHEGSYVFNVKALNPDGVWSPITSFKFNIQPPWYRSVLAYIIYFICSILILFVIDKIQRIRLAEKEEKRMVARDLQNAKKVEKAYEKLRNTQSQLIQAEKMASLGQLTAGIAHEIQNPLNFVTNYSEVSMELLQEMAEEMVKGNTTEANELAELVSQNMKKIKEHGLRADSIVKNMLQHSRSNAGLKVSTNINALSSEFVNLAYHGFRSQNKSFHVKIITELDESLEKIEIVPQDLGRVILNIATNAIYACLEKYEKKEPSNYLAQVKLKTKDLGAQLEISIEDNGIGMSKKIIHKIFQPFFTTKPPGSGTGLGLSMSYDIVVKSIGGKLVVESVPMQGSTFRILIPK</sequence>
<evidence type="ECO:0000259" key="6">
    <source>
        <dbReference type="PROSITE" id="PS50109"/>
    </source>
</evidence>
<dbReference type="InterPro" id="IPR003594">
    <property type="entry name" value="HATPase_dom"/>
</dbReference>
<accession>A0A9X4RXC5</accession>
<dbReference type="EMBL" id="JANCMU010000003">
    <property type="protein sequence ID" value="MDG4946124.1"/>
    <property type="molecule type" value="Genomic_DNA"/>
</dbReference>
<dbReference type="Pfam" id="PF00512">
    <property type="entry name" value="HisKA"/>
    <property type="match status" value="1"/>
</dbReference>
<dbReference type="InterPro" id="IPR005467">
    <property type="entry name" value="His_kinase_dom"/>
</dbReference>
<dbReference type="GO" id="GO:0005524">
    <property type="term" value="F:ATP binding"/>
    <property type="evidence" value="ECO:0007669"/>
    <property type="project" value="UniProtKB-KW"/>
</dbReference>
<dbReference type="Gene3D" id="3.30.565.10">
    <property type="entry name" value="Histidine kinase-like ATPase, C-terminal domain"/>
    <property type="match status" value="1"/>
</dbReference>
<dbReference type="Pfam" id="PF07495">
    <property type="entry name" value="Y_Y_Y"/>
    <property type="match status" value="1"/>
</dbReference>
<proteinExistence type="predicted"/>
<dbReference type="SUPFAM" id="SSF55874">
    <property type="entry name" value="ATPase domain of HSP90 chaperone/DNA topoisomerase II/histidine kinase"/>
    <property type="match status" value="1"/>
</dbReference>
<dbReference type="InterPro" id="IPR011110">
    <property type="entry name" value="Reg_prop"/>
</dbReference>
<dbReference type="GO" id="GO:0000155">
    <property type="term" value="F:phosphorelay sensor kinase activity"/>
    <property type="evidence" value="ECO:0007669"/>
    <property type="project" value="InterPro"/>
</dbReference>
<keyword evidence="7" id="KW-0067">ATP-binding</keyword>
<keyword evidence="3" id="KW-0597">Phosphoprotein</keyword>
<dbReference type="PRINTS" id="PR00344">
    <property type="entry name" value="BCTRLSENSOR"/>
</dbReference>
<dbReference type="InterPro" id="IPR003661">
    <property type="entry name" value="HisK_dim/P_dom"/>
</dbReference>
<feature type="domain" description="Histidine kinase" evidence="6">
    <location>
        <begin position="1000"/>
        <end position="1238"/>
    </location>
</feature>
<keyword evidence="8" id="KW-1185">Reference proteome</keyword>
<keyword evidence="4" id="KW-0175">Coiled coil</keyword>
<dbReference type="AlphaFoldDB" id="A0A9X4RXC5"/>
<reference evidence="7" key="1">
    <citation type="submission" date="2022-07" db="EMBL/GenBank/DDBJ databases">
        <title>Description and genome-wide analysis of Profundicola chukchiensis gen. nov., sp. nov., marine bacteria isolated from bottom sediments of the Chukchi Sea.</title>
        <authorList>
            <person name="Romanenko L."/>
            <person name="Otstavnykh N."/>
            <person name="Kurilenko V."/>
            <person name="Eremeev V."/>
            <person name="Velansky P."/>
            <person name="Mikhailov V."/>
            <person name="Isaeva M."/>
        </authorList>
    </citation>
    <scope>NUCLEOTIDE SEQUENCE</scope>
    <source>
        <strain evidence="7">KMM 9713</strain>
    </source>
</reference>
<keyword evidence="5" id="KW-0472">Membrane</keyword>
<gene>
    <name evidence="7" type="ORF">NMK71_06830</name>
</gene>
<evidence type="ECO:0000313" key="8">
    <source>
        <dbReference type="Proteomes" id="UP001152599"/>
    </source>
</evidence>
<evidence type="ECO:0000256" key="4">
    <source>
        <dbReference type="SAM" id="Coils"/>
    </source>
</evidence>
<dbReference type="SUPFAM" id="SSF47384">
    <property type="entry name" value="Homodimeric domain of signal transducing histidine kinase"/>
    <property type="match status" value="1"/>
</dbReference>
<dbReference type="Pfam" id="PF07494">
    <property type="entry name" value="Reg_prop"/>
    <property type="match status" value="4"/>
</dbReference>
<evidence type="ECO:0000313" key="7">
    <source>
        <dbReference type="EMBL" id="MDG4946124.1"/>
    </source>
</evidence>
<comment type="caution">
    <text evidence="7">The sequence shown here is derived from an EMBL/GenBank/DDBJ whole genome shotgun (WGS) entry which is preliminary data.</text>
</comment>
<feature type="transmembrane region" description="Helical" evidence="5">
    <location>
        <begin position="923"/>
        <end position="944"/>
    </location>
</feature>
<organism evidence="7 8">
    <name type="scientific">Profundicola chukchiensis</name>
    <dbReference type="NCBI Taxonomy" id="2961959"/>
    <lineage>
        <taxon>Bacteria</taxon>
        <taxon>Pseudomonadati</taxon>
        <taxon>Bacteroidota</taxon>
        <taxon>Flavobacteriia</taxon>
        <taxon>Flavobacteriales</taxon>
        <taxon>Weeksellaceae</taxon>
        <taxon>Profundicola</taxon>
    </lineage>
</organism>
<dbReference type="InterPro" id="IPR011123">
    <property type="entry name" value="Y_Y_Y"/>
</dbReference>
<dbReference type="PANTHER" id="PTHR43547">
    <property type="entry name" value="TWO-COMPONENT HISTIDINE KINASE"/>
    <property type="match status" value="1"/>
</dbReference>
<dbReference type="Proteomes" id="UP001152599">
    <property type="component" value="Unassembled WGS sequence"/>
</dbReference>
<comment type="catalytic activity">
    <reaction evidence="1">
        <text>ATP + protein L-histidine = ADP + protein N-phospho-L-histidine.</text>
        <dbReference type="EC" id="2.7.13.3"/>
    </reaction>
</comment>
<dbReference type="InterPro" id="IPR015943">
    <property type="entry name" value="WD40/YVTN_repeat-like_dom_sf"/>
</dbReference>
<keyword evidence="5" id="KW-0812">Transmembrane</keyword>
<feature type="coiled-coil region" evidence="4">
    <location>
        <begin position="961"/>
        <end position="991"/>
    </location>
</feature>
<evidence type="ECO:0000256" key="5">
    <source>
        <dbReference type="SAM" id="Phobius"/>
    </source>
</evidence>
<dbReference type="SMART" id="SM00387">
    <property type="entry name" value="HATPase_c"/>
    <property type="match status" value="1"/>
</dbReference>
<dbReference type="RefSeq" id="WP_304420619.1">
    <property type="nucleotide sequence ID" value="NZ_JANCMU010000003.1"/>
</dbReference>
<dbReference type="InterPro" id="IPR004358">
    <property type="entry name" value="Sig_transdc_His_kin-like_C"/>
</dbReference>
<dbReference type="SUPFAM" id="SSF63829">
    <property type="entry name" value="Calcium-dependent phosphotriesterase"/>
    <property type="match status" value="2"/>
</dbReference>
<name>A0A9X4RXC5_9FLAO</name>